<gene>
    <name evidence="3" type="ORF">CDV36_015844</name>
</gene>
<comment type="caution">
    <text evidence="3">The sequence shown here is derived from an EMBL/GenBank/DDBJ whole genome shotgun (WGS) entry which is preliminary data.</text>
</comment>
<name>A0A3M2R5Q7_9HYPO</name>
<dbReference type="OrthoDB" id="5099413at2759"/>
<feature type="compositionally biased region" description="Polar residues" evidence="1">
    <location>
        <begin position="102"/>
        <end position="111"/>
    </location>
</feature>
<accession>A0A3M2R5Q7</accession>
<keyword evidence="4" id="KW-1185">Reference proteome</keyword>
<dbReference type="AlphaFoldDB" id="A0A3M2R5Q7"/>
<feature type="region of interest" description="Disordered" evidence="1">
    <location>
        <begin position="76"/>
        <end position="128"/>
    </location>
</feature>
<proteinExistence type="predicted"/>
<organism evidence="3 4">
    <name type="scientific">Fusarium kuroshium</name>
    <dbReference type="NCBI Taxonomy" id="2010991"/>
    <lineage>
        <taxon>Eukaryota</taxon>
        <taxon>Fungi</taxon>
        <taxon>Dikarya</taxon>
        <taxon>Ascomycota</taxon>
        <taxon>Pezizomycotina</taxon>
        <taxon>Sordariomycetes</taxon>
        <taxon>Hypocreomycetidae</taxon>
        <taxon>Hypocreales</taxon>
        <taxon>Nectriaceae</taxon>
        <taxon>Fusarium</taxon>
        <taxon>Fusarium solani species complex</taxon>
    </lineage>
</organism>
<reference evidence="3 4" key="1">
    <citation type="submission" date="2017-06" db="EMBL/GenBank/DDBJ databases">
        <title>Comparative genomic analysis of Ambrosia Fusariam Clade fungi.</title>
        <authorList>
            <person name="Stajich J.E."/>
            <person name="Carrillo J."/>
            <person name="Kijimoto T."/>
            <person name="Eskalen A."/>
            <person name="O'Donnell K."/>
            <person name="Kasson M."/>
        </authorList>
    </citation>
    <scope>NUCLEOTIDE SEQUENCE [LARGE SCALE GENOMIC DNA]</scope>
    <source>
        <strain evidence="3">UCR3666</strain>
    </source>
</reference>
<dbReference type="EMBL" id="NKUJ01000677">
    <property type="protein sequence ID" value="RMJ00606.1"/>
    <property type="molecule type" value="Genomic_DNA"/>
</dbReference>
<dbReference type="Proteomes" id="UP000277212">
    <property type="component" value="Unassembled WGS sequence"/>
</dbReference>
<protein>
    <submittedName>
        <fullName evidence="3">Uncharacterized protein</fullName>
    </submittedName>
</protein>
<evidence type="ECO:0000256" key="2">
    <source>
        <dbReference type="SAM" id="Phobius"/>
    </source>
</evidence>
<evidence type="ECO:0000256" key="1">
    <source>
        <dbReference type="SAM" id="MobiDB-lite"/>
    </source>
</evidence>
<keyword evidence="2" id="KW-1133">Transmembrane helix</keyword>
<feature type="transmembrane region" description="Helical" evidence="2">
    <location>
        <begin position="6"/>
        <end position="24"/>
    </location>
</feature>
<sequence length="128" mass="15075">MWSFLNYIVMFIAQLFYWLVYVKLTNWDENRRRQTYKEELEEFLKRRGEDGITQMMPKDEAGMRELLRRHPHLQEFFGPWEEEDSPPGSPRPRTHTMFSRAGSPTSMNSEASPDVTPKEVLSGDGTDS</sequence>
<evidence type="ECO:0000313" key="3">
    <source>
        <dbReference type="EMBL" id="RMJ00606.1"/>
    </source>
</evidence>
<evidence type="ECO:0000313" key="4">
    <source>
        <dbReference type="Proteomes" id="UP000277212"/>
    </source>
</evidence>
<keyword evidence="2" id="KW-0472">Membrane</keyword>
<keyword evidence="2" id="KW-0812">Transmembrane</keyword>